<evidence type="ECO:0000313" key="2">
    <source>
        <dbReference type="Proteomes" id="UP000321058"/>
    </source>
</evidence>
<keyword evidence="2" id="KW-1185">Reference proteome</keyword>
<organism evidence="1 2">
    <name type="scientific">Reyranella soli</name>
    <dbReference type="NCBI Taxonomy" id="1230389"/>
    <lineage>
        <taxon>Bacteria</taxon>
        <taxon>Pseudomonadati</taxon>
        <taxon>Pseudomonadota</taxon>
        <taxon>Alphaproteobacteria</taxon>
        <taxon>Hyphomicrobiales</taxon>
        <taxon>Reyranellaceae</taxon>
        <taxon>Reyranella</taxon>
    </lineage>
</organism>
<comment type="caution">
    <text evidence="1">The sequence shown here is derived from an EMBL/GenBank/DDBJ whole genome shotgun (WGS) entry which is preliminary data.</text>
</comment>
<name>A0A512N210_9HYPH</name>
<evidence type="ECO:0008006" key="3">
    <source>
        <dbReference type="Google" id="ProtNLM"/>
    </source>
</evidence>
<dbReference type="EMBL" id="BKAJ01000004">
    <property type="protein sequence ID" value="GEP53024.1"/>
    <property type="molecule type" value="Genomic_DNA"/>
</dbReference>
<reference evidence="1 2" key="1">
    <citation type="submission" date="2019-07" db="EMBL/GenBank/DDBJ databases">
        <title>Whole genome shotgun sequence of Reyranella soli NBRC 108950.</title>
        <authorList>
            <person name="Hosoyama A."/>
            <person name="Uohara A."/>
            <person name="Ohji S."/>
            <person name="Ichikawa N."/>
        </authorList>
    </citation>
    <scope>NUCLEOTIDE SEQUENCE [LARGE SCALE GENOMIC DNA]</scope>
    <source>
        <strain evidence="1 2">NBRC 108950</strain>
    </source>
</reference>
<dbReference type="RefSeq" id="WP_147145244.1">
    <property type="nucleotide sequence ID" value="NZ_BKAJ01000004.1"/>
</dbReference>
<dbReference type="AlphaFoldDB" id="A0A512N210"/>
<gene>
    <name evidence="1" type="ORF">RSO01_01900</name>
</gene>
<dbReference type="Proteomes" id="UP000321058">
    <property type="component" value="Unassembled WGS sequence"/>
</dbReference>
<protein>
    <recommendedName>
        <fullName evidence="3">STAS/SEC14 domain-containing protein</fullName>
    </recommendedName>
</protein>
<proteinExistence type="predicted"/>
<sequence length="143" mass="15256">MPLSCSTFPASRLCIVSGENTVTRSDIDAYLTGTIASGAKGYAKLVDITGCTLALDADDLEAVADRLMQYGRGERAGPVAMVVGSALNLDRAVLLKQRSGDRPFRIFTSVGAARSWLASYQESYNPAAFATGLSTRWRSLRTG</sequence>
<accession>A0A512N210</accession>
<evidence type="ECO:0000313" key="1">
    <source>
        <dbReference type="EMBL" id="GEP53024.1"/>
    </source>
</evidence>
<dbReference type="OrthoDB" id="9838496at2"/>